<evidence type="ECO:0000256" key="4">
    <source>
        <dbReference type="ARBA" id="ARBA00022679"/>
    </source>
</evidence>
<dbReference type="GO" id="GO:0006493">
    <property type="term" value="P:protein O-linked glycosylation"/>
    <property type="evidence" value="ECO:0007669"/>
    <property type="project" value="TreeGrafter"/>
</dbReference>
<keyword evidence="8 10" id="KW-0472">Membrane</keyword>
<keyword evidence="6" id="KW-0735">Signal-anchor</keyword>
<dbReference type="Pfam" id="PF11051">
    <property type="entry name" value="Mannosyl_trans3"/>
    <property type="match status" value="1"/>
</dbReference>
<name>A0A507FMK0_9FUNG</name>
<dbReference type="InterPro" id="IPR022751">
    <property type="entry name" value="Alpha_mannosyltransferase"/>
</dbReference>
<evidence type="ECO:0000256" key="7">
    <source>
        <dbReference type="ARBA" id="ARBA00022989"/>
    </source>
</evidence>
<dbReference type="EMBL" id="QEAP01000020">
    <property type="protein sequence ID" value="TPX77473.1"/>
    <property type="molecule type" value="Genomic_DNA"/>
</dbReference>
<evidence type="ECO:0000256" key="3">
    <source>
        <dbReference type="ARBA" id="ARBA00022676"/>
    </source>
</evidence>
<dbReference type="Proteomes" id="UP000320333">
    <property type="component" value="Unassembled WGS sequence"/>
</dbReference>
<keyword evidence="3" id="KW-0328">Glycosyltransferase</keyword>
<organism evidence="11 12">
    <name type="scientific">Chytriomyces confervae</name>
    <dbReference type="NCBI Taxonomy" id="246404"/>
    <lineage>
        <taxon>Eukaryota</taxon>
        <taxon>Fungi</taxon>
        <taxon>Fungi incertae sedis</taxon>
        <taxon>Chytridiomycota</taxon>
        <taxon>Chytridiomycota incertae sedis</taxon>
        <taxon>Chytridiomycetes</taxon>
        <taxon>Chytridiales</taxon>
        <taxon>Chytriomycetaceae</taxon>
        <taxon>Chytriomyces</taxon>
    </lineage>
</organism>
<evidence type="ECO:0008006" key="13">
    <source>
        <dbReference type="Google" id="ProtNLM"/>
    </source>
</evidence>
<evidence type="ECO:0000256" key="8">
    <source>
        <dbReference type="ARBA" id="ARBA00023136"/>
    </source>
</evidence>
<comment type="similarity">
    <text evidence="2">Belongs to the MNN1/MNT family.</text>
</comment>
<protein>
    <recommendedName>
        <fullName evidence="13">Mannosyltransferase</fullName>
    </recommendedName>
</protein>
<evidence type="ECO:0000313" key="12">
    <source>
        <dbReference type="Proteomes" id="UP000320333"/>
    </source>
</evidence>
<dbReference type="GO" id="GO:0016020">
    <property type="term" value="C:membrane"/>
    <property type="evidence" value="ECO:0007669"/>
    <property type="project" value="UniProtKB-SubCell"/>
</dbReference>
<comment type="caution">
    <text evidence="11">The sequence shown here is derived from an EMBL/GenBank/DDBJ whole genome shotgun (WGS) entry which is preliminary data.</text>
</comment>
<keyword evidence="4" id="KW-0808">Transferase</keyword>
<evidence type="ECO:0000256" key="5">
    <source>
        <dbReference type="ARBA" id="ARBA00022692"/>
    </source>
</evidence>
<evidence type="ECO:0000256" key="9">
    <source>
        <dbReference type="ARBA" id="ARBA00023180"/>
    </source>
</evidence>
<keyword evidence="5 10" id="KW-0812">Transmembrane</keyword>
<feature type="transmembrane region" description="Helical" evidence="10">
    <location>
        <begin position="16"/>
        <end position="36"/>
    </location>
</feature>
<dbReference type="OrthoDB" id="430354at2759"/>
<dbReference type="GO" id="GO:0005794">
    <property type="term" value="C:Golgi apparatus"/>
    <property type="evidence" value="ECO:0007669"/>
    <property type="project" value="TreeGrafter"/>
</dbReference>
<evidence type="ECO:0000256" key="10">
    <source>
        <dbReference type="SAM" id="Phobius"/>
    </source>
</evidence>
<evidence type="ECO:0000256" key="1">
    <source>
        <dbReference type="ARBA" id="ARBA00004606"/>
    </source>
</evidence>
<sequence length="609" mass="70170">MVPQRALSIFPKKTEFILILVTILFVLWTIGSRWSLKELDIMPRNLEHRRGPQTARLPSDEPVRPPQLTFQDLSEFKSVVGNALQKALEEQQWVIHHRQSLPSGTRDENGAQPSLESLEADIDVLQAQFLDYLNGEEGVEEVAVFGGSLLNLQSSFDILKTWKRVHQYAMLVKSAEYNRTEFLHLGRRARANLIAYTVLYDKPSLLPGLSLPSKNVKKLRRELASIVDESTALLYPWLKPTYSSIKEMQTRFVNKDSESQEGLVICTGKWHFEMAVHLIETLRKVLQCTLPIEVHYGGPDDLPSDMLKAFNAMPNVRTVSILDFFPLETKLWGGWSMKPFALLGSRFRKVIIVDADALFLQDPRVIFNQSEIFKQHGQMFYHDRTLGGNDPWWFKSINPQWSKFSASLRYMGKDIARSSQHEMESGVVAVDKGRTGVLHSLLLVCKMNSKLERDGITYRRVHGDKETFWISWDLIRVPYKFTPTFGGTVGYMNERSHVCGGLFHTDEQSNPFWWNGGVMANKHISKDAEFMKFDYVAFDTTGDNKRNVWEWETPTTPFCLGPENSQREVRELTAREKSDGARYVDIYKEIKAKGWQAYFKESYRVDFFV</sequence>
<evidence type="ECO:0000256" key="2">
    <source>
        <dbReference type="ARBA" id="ARBA00009105"/>
    </source>
</evidence>
<keyword evidence="9" id="KW-0325">Glycoprotein</keyword>
<evidence type="ECO:0000256" key="6">
    <source>
        <dbReference type="ARBA" id="ARBA00022968"/>
    </source>
</evidence>
<dbReference type="PANTHER" id="PTHR31392">
    <property type="entry name" value="ALPHA-1,3-MANNOSYLTRANSFERASE MNN1-RELATED"/>
    <property type="match status" value="1"/>
</dbReference>
<dbReference type="InterPro" id="IPR029044">
    <property type="entry name" value="Nucleotide-diphossugar_trans"/>
</dbReference>
<keyword evidence="7 10" id="KW-1133">Transmembrane helix</keyword>
<comment type="subcellular location">
    <subcellularLocation>
        <location evidence="1">Membrane</location>
        <topology evidence="1">Single-pass type II membrane protein</topology>
    </subcellularLocation>
</comment>
<evidence type="ECO:0000313" key="11">
    <source>
        <dbReference type="EMBL" id="TPX77473.1"/>
    </source>
</evidence>
<dbReference type="PANTHER" id="PTHR31392:SF1">
    <property type="entry name" value="ALPHA-1,3-MANNOSYLTRANSFERASE MNN1-RELATED"/>
    <property type="match status" value="1"/>
</dbReference>
<dbReference type="SUPFAM" id="SSF53448">
    <property type="entry name" value="Nucleotide-diphospho-sugar transferases"/>
    <property type="match status" value="1"/>
</dbReference>
<dbReference type="AlphaFoldDB" id="A0A507FMK0"/>
<keyword evidence="12" id="KW-1185">Reference proteome</keyword>
<accession>A0A507FMK0</accession>
<dbReference type="GO" id="GO:0000033">
    <property type="term" value="F:alpha-1,3-mannosyltransferase activity"/>
    <property type="evidence" value="ECO:0007669"/>
    <property type="project" value="TreeGrafter"/>
</dbReference>
<proteinExistence type="inferred from homology"/>
<reference evidence="11 12" key="1">
    <citation type="journal article" date="2019" name="Sci. Rep.">
        <title>Comparative genomics of chytrid fungi reveal insights into the obligate biotrophic and pathogenic lifestyle of Synchytrium endobioticum.</title>
        <authorList>
            <person name="van de Vossenberg B.T.L.H."/>
            <person name="Warris S."/>
            <person name="Nguyen H.D.T."/>
            <person name="van Gent-Pelzer M.P.E."/>
            <person name="Joly D.L."/>
            <person name="van de Geest H.C."/>
            <person name="Bonants P.J.M."/>
            <person name="Smith D.S."/>
            <person name="Levesque C.A."/>
            <person name="van der Lee T.A.J."/>
        </authorList>
    </citation>
    <scope>NUCLEOTIDE SEQUENCE [LARGE SCALE GENOMIC DNA]</scope>
    <source>
        <strain evidence="11 12">CBS 675.73</strain>
    </source>
</reference>
<gene>
    <name evidence="11" type="ORF">CcCBS67573_g01246</name>
</gene>